<evidence type="ECO:0000313" key="2">
    <source>
        <dbReference type="Proteomes" id="UP000198379"/>
    </source>
</evidence>
<proteinExistence type="predicted"/>
<protein>
    <submittedName>
        <fullName evidence="1">Uncharacterized protein</fullName>
    </submittedName>
</protein>
<keyword evidence="2" id="KW-1185">Reference proteome</keyword>
<name>A0A238WMW3_9FLAO</name>
<gene>
    <name evidence="1" type="ORF">SAMN06265376_1011227</name>
</gene>
<dbReference type="AlphaFoldDB" id="A0A238WMW3"/>
<dbReference type="InterPro" id="IPR046037">
    <property type="entry name" value="DUF5995"/>
</dbReference>
<reference evidence="1 2" key="1">
    <citation type="submission" date="2017-06" db="EMBL/GenBank/DDBJ databases">
        <authorList>
            <person name="Kim H.J."/>
            <person name="Triplett B.A."/>
        </authorList>
    </citation>
    <scope>NUCLEOTIDE SEQUENCE [LARGE SCALE GENOMIC DNA]</scope>
    <source>
        <strain evidence="1 2">DSM 25597</strain>
    </source>
</reference>
<evidence type="ECO:0000313" key="1">
    <source>
        <dbReference type="EMBL" id="SNR47653.1"/>
    </source>
</evidence>
<dbReference type="EMBL" id="FZNY01000001">
    <property type="protein sequence ID" value="SNR47653.1"/>
    <property type="molecule type" value="Genomic_DNA"/>
</dbReference>
<dbReference type="Pfam" id="PF19458">
    <property type="entry name" value="DUF5995"/>
    <property type="match status" value="1"/>
</dbReference>
<dbReference type="OrthoDB" id="583431at2"/>
<accession>A0A238WMW3</accession>
<sequence>MKQATTIDEVIAILGDIITTEVAANSNLAFFPILYKKVTERIKEGIIQKEFEDNPRMERLDVIFANRYLEAYFTYKEGKKPSLSWENAFEVAKNQRLLILQHLLLGINAHINLDLGIAVSETMGPDGNLENIHADFNKINAILASMVDGVQQKIGRVSPFFYLLDKVADGKEDLIATFSINIARDEAWLFANEYHDATDKETVFSKRDTSIGDIAIKLSTTKSRILRWVIRFIRWFESKNVAKVADVLSS</sequence>
<dbReference type="Proteomes" id="UP000198379">
    <property type="component" value="Unassembled WGS sequence"/>
</dbReference>
<organism evidence="1 2">
    <name type="scientific">Dokdonia pacifica</name>
    <dbReference type="NCBI Taxonomy" id="1627892"/>
    <lineage>
        <taxon>Bacteria</taxon>
        <taxon>Pseudomonadati</taxon>
        <taxon>Bacteroidota</taxon>
        <taxon>Flavobacteriia</taxon>
        <taxon>Flavobacteriales</taxon>
        <taxon>Flavobacteriaceae</taxon>
        <taxon>Dokdonia</taxon>
    </lineage>
</organism>
<dbReference type="RefSeq" id="WP_089370514.1">
    <property type="nucleotide sequence ID" value="NZ_BMEP01000003.1"/>
</dbReference>